<dbReference type="Proteomes" id="UP000008311">
    <property type="component" value="Unassembled WGS sequence"/>
</dbReference>
<keyword evidence="3" id="KW-1185">Reference proteome</keyword>
<evidence type="ECO:0000313" key="3">
    <source>
        <dbReference type="Proteomes" id="UP000008311"/>
    </source>
</evidence>
<name>B9TFI9_RICCO</name>
<feature type="domain" description="HDOD" evidence="1">
    <location>
        <begin position="26"/>
        <end position="65"/>
    </location>
</feature>
<gene>
    <name evidence="2" type="ORF">RCOM_1784270</name>
</gene>
<proteinExistence type="predicted"/>
<dbReference type="EMBL" id="EQ979832">
    <property type="protein sequence ID" value="EEF25376.1"/>
    <property type="molecule type" value="Genomic_DNA"/>
</dbReference>
<accession>B9TFI9</accession>
<evidence type="ECO:0000259" key="1">
    <source>
        <dbReference type="Pfam" id="PF08668"/>
    </source>
</evidence>
<dbReference type="SUPFAM" id="SSF109604">
    <property type="entry name" value="HD-domain/PDEase-like"/>
    <property type="match status" value="1"/>
</dbReference>
<sequence length="65" mass="6949">MDRLDAFKLIAAQASRGELTFPANVNASLRLQQALNDPDCHTESAARLIQADPLLSARSVAIANS</sequence>
<dbReference type="InterPro" id="IPR013976">
    <property type="entry name" value="HDOD"/>
</dbReference>
<dbReference type="InParanoid" id="B9TFI9"/>
<organism evidence="2 3">
    <name type="scientific">Ricinus communis</name>
    <name type="common">Castor bean</name>
    <dbReference type="NCBI Taxonomy" id="3988"/>
    <lineage>
        <taxon>Eukaryota</taxon>
        <taxon>Viridiplantae</taxon>
        <taxon>Streptophyta</taxon>
        <taxon>Embryophyta</taxon>
        <taxon>Tracheophyta</taxon>
        <taxon>Spermatophyta</taxon>
        <taxon>Magnoliopsida</taxon>
        <taxon>eudicotyledons</taxon>
        <taxon>Gunneridae</taxon>
        <taxon>Pentapetalae</taxon>
        <taxon>rosids</taxon>
        <taxon>fabids</taxon>
        <taxon>Malpighiales</taxon>
        <taxon>Euphorbiaceae</taxon>
        <taxon>Acalyphoideae</taxon>
        <taxon>Acalypheae</taxon>
        <taxon>Ricinus</taxon>
    </lineage>
</organism>
<dbReference type="Gene3D" id="1.10.3210.10">
    <property type="entry name" value="Hypothetical protein af1432"/>
    <property type="match status" value="1"/>
</dbReference>
<protein>
    <recommendedName>
        <fullName evidence="1">HDOD domain-containing protein</fullName>
    </recommendedName>
</protein>
<dbReference type="AlphaFoldDB" id="B9TFI9"/>
<evidence type="ECO:0000313" key="2">
    <source>
        <dbReference type="EMBL" id="EEF25376.1"/>
    </source>
</evidence>
<dbReference type="Pfam" id="PF08668">
    <property type="entry name" value="HDOD"/>
    <property type="match status" value="1"/>
</dbReference>
<reference evidence="3" key="1">
    <citation type="journal article" date="2010" name="Nat. Biotechnol.">
        <title>Draft genome sequence of the oilseed species Ricinus communis.</title>
        <authorList>
            <person name="Chan A.P."/>
            <person name="Crabtree J."/>
            <person name="Zhao Q."/>
            <person name="Lorenzi H."/>
            <person name="Orvis J."/>
            <person name="Puiu D."/>
            <person name="Melake-Berhan A."/>
            <person name="Jones K.M."/>
            <person name="Redman J."/>
            <person name="Chen G."/>
            <person name="Cahoon E.B."/>
            <person name="Gedil M."/>
            <person name="Stanke M."/>
            <person name="Haas B.J."/>
            <person name="Wortman J.R."/>
            <person name="Fraser-Liggett C.M."/>
            <person name="Ravel J."/>
            <person name="Rabinowicz P.D."/>
        </authorList>
    </citation>
    <scope>NUCLEOTIDE SEQUENCE [LARGE SCALE GENOMIC DNA]</scope>
    <source>
        <strain evidence="3">cv. Hale</strain>
    </source>
</reference>
<feature type="non-terminal residue" evidence="2">
    <location>
        <position position="65"/>
    </location>
</feature>